<dbReference type="Gene3D" id="1.25.40.10">
    <property type="entry name" value="Tetratricopeptide repeat domain"/>
    <property type="match status" value="2"/>
</dbReference>
<gene>
    <name evidence="1" type="ORF">E6K80_12240</name>
</gene>
<dbReference type="EMBL" id="VBPA01000315">
    <property type="protein sequence ID" value="TMQ69286.1"/>
    <property type="molecule type" value="Genomic_DNA"/>
</dbReference>
<sequence length="383" mass="41061">MRRHIQVQLGRAKAGYSFLAPEEQYEALDRIVAEADALGDQRLIAEVHLFLALGRLQNGDLPSEPHVKRSLDRIAEVAEEIGDPALRATPLALIGLSNVFAGSDVRGGVAALEEAVPLMEGNARDSIGSAFARDALAIGYANLGEFGKAEAAAVRAREIAEKGDLIAQLDALIAESMVRSARGELDRAVPLAQECVDRAEETGASACVVASSWILGDAFHRQGRFAEARDILKRGSDISLVLDRRVWRPTLQAWLGTTTAALGEVSDGNWDEALETARSIGNRIGEAGILGKRAETLAAKGDFEAARADFEASTAIAEDLGLRPARARILRTWGEALHAAGREVEAEPILRRSLELFEELGLGTEASLVRTRLSLGSTKLAFD</sequence>
<dbReference type="Proteomes" id="UP000319836">
    <property type="component" value="Unassembled WGS sequence"/>
</dbReference>
<dbReference type="PANTHER" id="PTHR47691">
    <property type="entry name" value="REGULATOR-RELATED"/>
    <property type="match status" value="1"/>
</dbReference>
<accession>A0A538U048</accession>
<proteinExistence type="predicted"/>
<dbReference type="PANTHER" id="PTHR47691:SF3">
    <property type="entry name" value="HTH-TYPE TRANSCRIPTIONAL REGULATOR RV0890C-RELATED"/>
    <property type="match status" value="1"/>
</dbReference>
<dbReference type="AlphaFoldDB" id="A0A538U048"/>
<comment type="caution">
    <text evidence="1">The sequence shown here is derived from an EMBL/GenBank/DDBJ whole genome shotgun (WGS) entry which is preliminary data.</text>
</comment>
<reference evidence="1 2" key="1">
    <citation type="journal article" date="2019" name="Nat. Microbiol.">
        <title>Mediterranean grassland soil C-N compound turnover is dependent on rainfall and depth, and is mediated by genomically divergent microorganisms.</title>
        <authorList>
            <person name="Diamond S."/>
            <person name="Andeer P.F."/>
            <person name="Li Z."/>
            <person name="Crits-Christoph A."/>
            <person name="Burstein D."/>
            <person name="Anantharaman K."/>
            <person name="Lane K.R."/>
            <person name="Thomas B.C."/>
            <person name="Pan C."/>
            <person name="Northen T.R."/>
            <person name="Banfield J.F."/>
        </authorList>
    </citation>
    <scope>NUCLEOTIDE SEQUENCE [LARGE SCALE GENOMIC DNA]</scope>
    <source>
        <strain evidence="1">WS_10</strain>
    </source>
</reference>
<evidence type="ECO:0000313" key="1">
    <source>
        <dbReference type="EMBL" id="TMQ69286.1"/>
    </source>
</evidence>
<organism evidence="1 2">
    <name type="scientific">Eiseniibacteriota bacterium</name>
    <dbReference type="NCBI Taxonomy" id="2212470"/>
    <lineage>
        <taxon>Bacteria</taxon>
        <taxon>Candidatus Eiseniibacteriota</taxon>
    </lineage>
</organism>
<dbReference type="InterPro" id="IPR019734">
    <property type="entry name" value="TPR_rpt"/>
</dbReference>
<dbReference type="GO" id="GO:0042802">
    <property type="term" value="F:identical protein binding"/>
    <property type="evidence" value="ECO:0007669"/>
    <property type="project" value="InterPro"/>
</dbReference>
<dbReference type="SMART" id="SM00028">
    <property type="entry name" value="TPR"/>
    <property type="match status" value="3"/>
</dbReference>
<dbReference type="InterPro" id="IPR011717">
    <property type="entry name" value="TPR-4"/>
</dbReference>
<dbReference type="Pfam" id="PF13424">
    <property type="entry name" value="TPR_12"/>
    <property type="match status" value="1"/>
</dbReference>
<dbReference type="SUPFAM" id="SSF48452">
    <property type="entry name" value="TPR-like"/>
    <property type="match status" value="2"/>
</dbReference>
<dbReference type="Pfam" id="PF07721">
    <property type="entry name" value="TPR_4"/>
    <property type="match status" value="1"/>
</dbReference>
<protein>
    <submittedName>
        <fullName evidence="1">Tetratricopeptide repeat protein</fullName>
    </submittedName>
</protein>
<dbReference type="InterPro" id="IPR011990">
    <property type="entry name" value="TPR-like_helical_dom_sf"/>
</dbReference>
<name>A0A538U048_UNCEI</name>
<evidence type="ECO:0000313" key="2">
    <source>
        <dbReference type="Proteomes" id="UP000319836"/>
    </source>
</evidence>